<dbReference type="SUPFAM" id="SSF49599">
    <property type="entry name" value="TRAF domain-like"/>
    <property type="match status" value="1"/>
</dbReference>
<dbReference type="EMBL" id="BGPR01270528">
    <property type="protein sequence ID" value="GBM97184.1"/>
    <property type="molecule type" value="Genomic_DNA"/>
</dbReference>
<dbReference type="EMBL" id="BGPR01270450">
    <property type="protein sequence ID" value="GBM96965.1"/>
    <property type="molecule type" value="Genomic_DNA"/>
</dbReference>
<gene>
    <name evidence="3" type="ORF">AVEN_113129_1</name>
    <name evidence="1" type="ORF">AVEN_5356_1</name>
    <name evidence="2" type="ORF">AVEN_86435_1</name>
</gene>
<name>A0A4Y2K5L3_ARAVE</name>
<dbReference type="Proteomes" id="UP000499080">
    <property type="component" value="Unassembled WGS sequence"/>
</dbReference>
<evidence type="ECO:0008006" key="5">
    <source>
        <dbReference type="Google" id="ProtNLM"/>
    </source>
</evidence>
<evidence type="ECO:0000313" key="1">
    <source>
        <dbReference type="EMBL" id="GBM96965.1"/>
    </source>
</evidence>
<evidence type="ECO:0000313" key="3">
    <source>
        <dbReference type="EMBL" id="GBM97184.1"/>
    </source>
</evidence>
<keyword evidence="4" id="KW-1185">Reference proteome</keyword>
<dbReference type="EMBL" id="BGPR01270521">
    <property type="protein sequence ID" value="GBM97158.1"/>
    <property type="molecule type" value="Genomic_DNA"/>
</dbReference>
<feature type="non-terminal residue" evidence="2">
    <location>
        <position position="1"/>
    </location>
</feature>
<evidence type="ECO:0000313" key="2">
    <source>
        <dbReference type="EMBL" id="GBM97158.1"/>
    </source>
</evidence>
<evidence type="ECO:0000313" key="4">
    <source>
        <dbReference type="Proteomes" id="UP000499080"/>
    </source>
</evidence>
<comment type="caution">
    <text evidence="2">The sequence shown here is derived from an EMBL/GenBank/DDBJ whole genome shotgun (WGS) entry which is preliminary data.</text>
</comment>
<dbReference type="AlphaFoldDB" id="A0A4Y2K5L3"/>
<proteinExistence type="predicted"/>
<reference evidence="2 4" key="1">
    <citation type="journal article" date="2019" name="Sci. Rep.">
        <title>Orb-weaving spider Araneus ventricosus genome elucidates the spidroin gene catalogue.</title>
        <authorList>
            <person name="Kono N."/>
            <person name="Nakamura H."/>
            <person name="Ohtoshi R."/>
            <person name="Moran D.A.P."/>
            <person name="Shinohara A."/>
            <person name="Yoshida Y."/>
            <person name="Fujiwara M."/>
            <person name="Mori M."/>
            <person name="Tomita M."/>
            <person name="Arakawa K."/>
        </authorList>
    </citation>
    <scope>NUCLEOTIDE SEQUENCE [LARGE SCALE GENOMIC DNA]</scope>
</reference>
<protein>
    <recommendedName>
        <fullName evidence="5">MATH domain-containing protein</fullName>
    </recommendedName>
</protein>
<organism evidence="2 4">
    <name type="scientific">Araneus ventricosus</name>
    <name type="common">Orbweaver spider</name>
    <name type="synonym">Epeira ventricosa</name>
    <dbReference type="NCBI Taxonomy" id="182803"/>
    <lineage>
        <taxon>Eukaryota</taxon>
        <taxon>Metazoa</taxon>
        <taxon>Ecdysozoa</taxon>
        <taxon>Arthropoda</taxon>
        <taxon>Chelicerata</taxon>
        <taxon>Arachnida</taxon>
        <taxon>Araneae</taxon>
        <taxon>Araneomorphae</taxon>
        <taxon>Entelegynae</taxon>
        <taxon>Araneoidea</taxon>
        <taxon>Araneidae</taxon>
        <taxon>Araneus</taxon>
    </lineage>
</organism>
<accession>A0A4Y2K5L3</accession>
<sequence>DMSDNTFEVKWRIENAIPWFETRNDTLYSPPLLYEKARWKLGLTPNWQLAEKYISLTLHRYAQADDSMQISLSYKLMFLACDGSILNSKSGSEDFVLTTVRDGLNVRQGEILEEKRDAYLSEGVLTVGCKFWGIYAAPEEKYLLRSIIGTKCINLNATIANFIPRSIVAVNFMPPSADISLISLDIYVGPGEFIFKRKRVECEIFSWCSFQLFALGSGGEKTSFEERTDLTKHSTTTTPFQPMPINELYLCYLQNGTLRLQLEIVYYPGVVSENTETSYPERRSVRSCLEHSEDDPFM</sequence>